<feature type="transmembrane region" description="Helical" evidence="5">
    <location>
        <begin position="158"/>
        <end position="175"/>
    </location>
</feature>
<keyword evidence="4 5" id="KW-0472">Membrane</keyword>
<evidence type="ECO:0000313" key="7">
    <source>
        <dbReference type="EMBL" id="MUN53760.1"/>
    </source>
</evidence>
<dbReference type="InterPro" id="IPR005828">
    <property type="entry name" value="MFS_sugar_transport-like"/>
</dbReference>
<evidence type="ECO:0000256" key="2">
    <source>
        <dbReference type="ARBA" id="ARBA00022692"/>
    </source>
</evidence>
<evidence type="ECO:0000256" key="5">
    <source>
        <dbReference type="SAM" id="Phobius"/>
    </source>
</evidence>
<feature type="transmembrane region" description="Helical" evidence="5">
    <location>
        <begin position="283"/>
        <end position="301"/>
    </location>
</feature>
<name>A0A7K1LF73_9MICC</name>
<dbReference type="CDD" id="cd17316">
    <property type="entry name" value="MFS_SV2_like"/>
    <property type="match status" value="1"/>
</dbReference>
<feature type="domain" description="Major facilitator superfamily (MFS) profile" evidence="6">
    <location>
        <begin position="1"/>
        <end position="434"/>
    </location>
</feature>
<accession>A0A7K1LF73</accession>
<dbReference type="SUPFAM" id="SSF103473">
    <property type="entry name" value="MFS general substrate transporter"/>
    <property type="match status" value="1"/>
</dbReference>
<comment type="caution">
    <text evidence="7">The sequence shown here is derived from an EMBL/GenBank/DDBJ whole genome shotgun (WGS) entry which is preliminary data.</text>
</comment>
<evidence type="ECO:0000313" key="8">
    <source>
        <dbReference type="Proteomes" id="UP000462152"/>
    </source>
</evidence>
<feature type="transmembrane region" description="Helical" evidence="5">
    <location>
        <begin position="66"/>
        <end position="85"/>
    </location>
</feature>
<dbReference type="PROSITE" id="PS50850">
    <property type="entry name" value="MFS"/>
    <property type="match status" value="1"/>
</dbReference>
<dbReference type="PANTHER" id="PTHR23508">
    <property type="entry name" value="CARBOXYLIC ACID TRANSPORTER PROTEIN HOMOLOG"/>
    <property type="match status" value="1"/>
</dbReference>
<dbReference type="InterPro" id="IPR036259">
    <property type="entry name" value="MFS_trans_sf"/>
</dbReference>
<sequence length="455" mass="49302">MIIVGLGTAWILDGLEVQIVAANGFAETLDMSTEQITRAATVYLVGQVVGSLVFGALTDRIGRKKLFILTLAVYLVGSGIAGLSNSVWFLYIWRFVAGAGIGGEYSAINATIDELIPSKYRGRVDLIVNGTYWGGVMIGAIATIFLLDPAIFPIDWGWRIGFFIGPVLGLILIMIRRHIPESPRWMLTHGQGDRAESVVEGIEKDVQDKGHEIPAVDESKALTIKPEEKLPFRQLAHVFLKLYPQRTVLGITLMVTQSFLYNAIFFTYAIVLETFYGVSHSSAGKYMIPFALGSLLGPILLGRLFDTIGRRKMIFATYGISAVILAVSAVLFSINVLGPVTHTIFWCVAFFFASAGASAAYLTVSEIFPIEVRGQAISYFFSIAQIAGALAPAIYGVLIGTGEARGPLVWGYLMGSAIMMAGGLVAWFLGIDAENKGLEDVADPLTKETPTVPER</sequence>
<feature type="transmembrane region" description="Helical" evidence="5">
    <location>
        <begin position="40"/>
        <end position="57"/>
    </location>
</feature>
<evidence type="ECO:0000256" key="4">
    <source>
        <dbReference type="ARBA" id="ARBA00023136"/>
    </source>
</evidence>
<feature type="transmembrane region" description="Helical" evidence="5">
    <location>
        <begin position="91"/>
        <end position="112"/>
    </location>
</feature>
<dbReference type="EMBL" id="WOGT01000001">
    <property type="protein sequence ID" value="MUN53760.1"/>
    <property type="molecule type" value="Genomic_DNA"/>
</dbReference>
<dbReference type="Proteomes" id="UP000462152">
    <property type="component" value="Unassembled WGS sequence"/>
</dbReference>
<organism evidence="7 8">
    <name type="scientific">Rothia koreensis</name>
    <dbReference type="NCBI Taxonomy" id="592378"/>
    <lineage>
        <taxon>Bacteria</taxon>
        <taxon>Bacillati</taxon>
        <taxon>Actinomycetota</taxon>
        <taxon>Actinomycetes</taxon>
        <taxon>Micrococcales</taxon>
        <taxon>Micrococcaceae</taxon>
        <taxon>Rothia</taxon>
    </lineage>
</organism>
<feature type="transmembrane region" description="Helical" evidence="5">
    <location>
        <begin position="410"/>
        <end position="429"/>
    </location>
</feature>
<protein>
    <submittedName>
        <fullName evidence="7">MFS transporter</fullName>
    </submittedName>
</protein>
<comment type="subcellular location">
    <subcellularLocation>
        <location evidence="1">Cell membrane</location>
        <topology evidence="1">Multi-pass membrane protein</topology>
    </subcellularLocation>
</comment>
<dbReference type="Gene3D" id="1.20.1250.20">
    <property type="entry name" value="MFS general substrate transporter like domains"/>
    <property type="match status" value="1"/>
</dbReference>
<dbReference type="GO" id="GO:0046943">
    <property type="term" value="F:carboxylic acid transmembrane transporter activity"/>
    <property type="evidence" value="ECO:0007669"/>
    <property type="project" value="TreeGrafter"/>
</dbReference>
<feature type="transmembrane region" description="Helical" evidence="5">
    <location>
        <begin position="132"/>
        <end position="152"/>
    </location>
</feature>
<dbReference type="OrthoDB" id="9787026at2"/>
<gene>
    <name evidence="7" type="ORF">GMA10_00710</name>
</gene>
<keyword evidence="8" id="KW-1185">Reference proteome</keyword>
<keyword evidence="3 5" id="KW-1133">Transmembrane helix</keyword>
<keyword evidence="2 5" id="KW-0812">Transmembrane</keyword>
<dbReference type="AlphaFoldDB" id="A0A7K1LF73"/>
<feature type="transmembrane region" description="Helical" evidence="5">
    <location>
        <begin position="376"/>
        <end position="398"/>
    </location>
</feature>
<evidence type="ECO:0000259" key="6">
    <source>
        <dbReference type="PROSITE" id="PS50850"/>
    </source>
</evidence>
<feature type="transmembrane region" description="Helical" evidence="5">
    <location>
        <begin position="343"/>
        <end position="364"/>
    </location>
</feature>
<evidence type="ECO:0000256" key="3">
    <source>
        <dbReference type="ARBA" id="ARBA00022989"/>
    </source>
</evidence>
<proteinExistence type="predicted"/>
<dbReference type="InterPro" id="IPR020846">
    <property type="entry name" value="MFS_dom"/>
</dbReference>
<dbReference type="GO" id="GO:0005886">
    <property type="term" value="C:plasma membrane"/>
    <property type="evidence" value="ECO:0007669"/>
    <property type="project" value="UniProtKB-SubCell"/>
</dbReference>
<dbReference type="PANTHER" id="PTHR23508:SF10">
    <property type="entry name" value="CARBOXYLIC ACID TRANSPORTER PROTEIN HOMOLOG"/>
    <property type="match status" value="1"/>
</dbReference>
<dbReference type="Pfam" id="PF00083">
    <property type="entry name" value="Sugar_tr"/>
    <property type="match status" value="1"/>
</dbReference>
<feature type="transmembrane region" description="Helical" evidence="5">
    <location>
        <begin position="313"/>
        <end position="337"/>
    </location>
</feature>
<evidence type="ECO:0000256" key="1">
    <source>
        <dbReference type="ARBA" id="ARBA00004651"/>
    </source>
</evidence>
<feature type="transmembrane region" description="Helical" evidence="5">
    <location>
        <begin position="248"/>
        <end position="271"/>
    </location>
</feature>
<reference evidence="7 8" key="1">
    <citation type="submission" date="2019-12" db="EMBL/GenBank/DDBJ databases">
        <authorList>
            <person name="Li J."/>
            <person name="Shi Y."/>
            <person name="Xu G."/>
            <person name="Xiao D."/>
            <person name="Ran X."/>
        </authorList>
    </citation>
    <scope>NUCLEOTIDE SEQUENCE [LARGE SCALE GENOMIC DNA]</scope>
    <source>
        <strain evidence="7 8">JCM 15915</strain>
    </source>
</reference>